<evidence type="ECO:0000256" key="2">
    <source>
        <dbReference type="PROSITE-ProRule" id="PRU00335"/>
    </source>
</evidence>
<evidence type="ECO:0000313" key="6">
    <source>
        <dbReference type="Proteomes" id="UP001385499"/>
    </source>
</evidence>
<evidence type="ECO:0000256" key="3">
    <source>
        <dbReference type="SAM" id="MobiDB-lite"/>
    </source>
</evidence>
<keyword evidence="6" id="KW-1185">Reference proteome</keyword>
<dbReference type="PROSITE" id="PS50977">
    <property type="entry name" value="HTH_TETR_2"/>
    <property type="match status" value="1"/>
</dbReference>
<gene>
    <name evidence="5" type="ORF">V6575_01105</name>
</gene>
<accession>A0ABU8TET4</accession>
<reference evidence="5 6" key="1">
    <citation type="submission" date="2024-02" db="EMBL/GenBank/DDBJ databases">
        <title>Roseibium algae sp. nov., isolated from marine alga (Grateloupia sp.), showing potential in myo-inositol conversion.</title>
        <authorList>
            <person name="Wang Y."/>
        </authorList>
    </citation>
    <scope>NUCLEOTIDE SEQUENCE [LARGE SCALE GENOMIC DNA]</scope>
    <source>
        <strain evidence="5 6">H3510</strain>
    </source>
</reference>
<dbReference type="InterPro" id="IPR001647">
    <property type="entry name" value="HTH_TetR"/>
</dbReference>
<organism evidence="5 6">
    <name type="scientific">Roseibium algae</name>
    <dbReference type="NCBI Taxonomy" id="3123038"/>
    <lineage>
        <taxon>Bacteria</taxon>
        <taxon>Pseudomonadati</taxon>
        <taxon>Pseudomonadota</taxon>
        <taxon>Alphaproteobacteria</taxon>
        <taxon>Hyphomicrobiales</taxon>
        <taxon>Stappiaceae</taxon>
        <taxon>Roseibium</taxon>
    </lineage>
</organism>
<feature type="region of interest" description="Disordered" evidence="3">
    <location>
        <begin position="194"/>
        <end position="228"/>
    </location>
</feature>
<proteinExistence type="predicted"/>
<dbReference type="Proteomes" id="UP001385499">
    <property type="component" value="Unassembled WGS sequence"/>
</dbReference>
<dbReference type="EMBL" id="JBAKIA010000001">
    <property type="protein sequence ID" value="MEJ8472672.1"/>
    <property type="molecule type" value="Genomic_DNA"/>
</dbReference>
<feature type="domain" description="HTH tetR-type" evidence="4">
    <location>
        <begin position="4"/>
        <end position="64"/>
    </location>
</feature>
<keyword evidence="1 2" id="KW-0238">DNA-binding</keyword>
<protein>
    <submittedName>
        <fullName evidence="5">TetR/AcrR family transcriptional regulator</fullName>
    </submittedName>
</protein>
<sequence>MANAKTQQKILLGFLELLKAHSYEEVSFASLAEHVGVKLSDIRAEFSSKKALVEAFGEMIDRGVLDDRDEDMEGQPARDRLFDVLMTRIDHLAPYKEAIGTLHSAVRKDPGLALEFNSITVRSQRWMLVAAGIEVSGLKGRLVTQGLAVAFARVIDTWLKEDDKGMPRTMARLDKELDQGESWLKFLGKAEKMSRSFRKMGQGVRRSRKSEPTDGDGDIPASALHEAS</sequence>
<dbReference type="SUPFAM" id="SSF46689">
    <property type="entry name" value="Homeodomain-like"/>
    <property type="match status" value="1"/>
</dbReference>
<feature type="DNA-binding region" description="H-T-H motif" evidence="2">
    <location>
        <begin position="27"/>
        <end position="46"/>
    </location>
</feature>
<evidence type="ECO:0000313" key="5">
    <source>
        <dbReference type="EMBL" id="MEJ8472672.1"/>
    </source>
</evidence>
<evidence type="ECO:0000256" key="1">
    <source>
        <dbReference type="ARBA" id="ARBA00023125"/>
    </source>
</evidence>
<comment type="caution">
    <text evidence="5">The sequence shown here is derived from an EMBL/GenBank/DDBJ whole genome shotgun (WGS) entry which is preliminary data.</text>
</comment>
<name>A0ABU8TET4_9HYPH</name>
<evidence type="ECO:0000259" key="4">
    <source>
        <dbReference type="PROSITE" id="PS50977"/>
    </source>
</evidence>
<dbReference type="InterPro" id="IPR009057">
    <property type="entry name" value="Homeodomain-like_sf"/>
</dbReference>
<dbReference type="Gene3D" id="1.10.357.10">
    <property type="entry name" value="Tetracycline Repressor, domain 2"/>
    <property type="match status" value="1"/>
</dbReference>
<dbReference type="RefSeq" id="WP_340272145.1">
    <property type="nucleotide sequence ID" value="NZ_JBAKIA010000001.1"/>
</dbReference>